<evidence type="ECO:0000256" key="4">
    <source>
        <dbReference type="PROSITE-ProRule" id="PRU00473"/>
    </source>
</evidence>
<evidence type="ECO:0000256" key="1">
    <source>
        <dbReference type="ARBA" id="ARBA00004442"/>
    </source>
</evidence>
<dbReference type="InterPro" id="IPR008969">
    <property type="entry name" value="CarboxyPept-like_regulatory"/>
</dbReference>
<protein>
    <submittedName>
        <fullName evidence="7">Carboxypeptidase family protein</fullName>
    </submittedName>
</protein>
<feature type="chain" id="PRO_5015392589" evidence="5">
    <location>
        <begin position="36"/>
        <end position="1005"/>
    </location>
</feature>
<dbReference type="AlphaFoldDB" id="A0A2S5JGZ4"/>
<keyword evidence="3" id="KW-0998">Cell outer membrane</keyword>
<dbReference type="InterPro" id="IPR013784">
    <property type="entry name" value="Carb-bd-like_fold"/>
</dbReference>
<dbReference type="SUPFAM" id="SSF49464">
    <property type="entry name" value="Carboxypeptidase regulatory domain-like"/>
    <property type="match status" value="4"/>
</dbReference>
<evidence type="ECO:0000259" key="6">
    <source>
        <dbReference type="PROSITE" id="PS51123"/>
    </source>
</evidence>
<keyword evidence="7" id="KW-0645">Protease</keyword>
<dbReference type="InterPro" id="IPR006664">
    <property type="entry name" value="OMP_bac"/>
</dbReference>
<accession>A0A2S5JGZ4</accession>
<dbReference type="PROSITE" id="PS51257">
    <property type="entry name" value="PROKAR_LIPOPROTEIN"/>
    <property type="match status" value="1"/>
</dbReference>
<keyword evidence="7" id="KW-0378">Hydrolase</keyword>
<dbReference type="CDD" id="cd07185">
    <property type="entry name" value="OmpA_C-like"/>
    <property type="match status" value="1"/>
</dbReference>
<evidence type="ECO:0000313" key="8">
    <source>
        <dbReference type="Proteomes" id="UP000239736"/>
    </source>
</evidence>
<dbReference type="SUPFAM" id="SSF103088">
    <property type="entry name" value="OmpA-like"/>
    <property type="match status" value="1"/>
</dbReference>
<dbReference type="GO" id="GO:0009279">
    <property type="term" value="C:cell outer membrane"/>
    <property type="evidence" value="ECO:0007669"/>
    <property type="project" value="UniProtKB-SubCell"/>
</dbReference>
<evidence type="ECO:0000256" key="2">
    <source>
        <dbReference type="ARBA" id="ARBA00023136"/>
    </source>
</evidence>
<dbReference type="Gene3D" id="2.60.40.1120">
    <property type="entry name" value="Carboxypeptidase-like, regulatory domain"/>
    <property type="match status" value="7"/>
</dbReference>
<dbReference type="InterPro" id="IPR036737">
    <property type="entry name" value="OmpA-like_sf"/>
</dbReference>
<sequence length="1005" mass="105119">MKHLLRTTRPRAAAIVASLWVACLLAFMWVAPSHAQTSGLDAFRQQLEELDITALPNTFAELSAFEKGIALDAIEQRLDAADAQGDDRAYRALDLFLSFLNTRAIREAAARAGSEPSAAVFGVVTDAGTGVPLAGARIASAGYHALSGSDGSFRLEGLPPGLRRFTVTLPAGYDPFEEELFLPPHEPVELNPRLQAAEGAQIGRIVGSVRDAESGAPLASATVLMSVAGGENIGLGPRVARTDAAGEFVFDQVPAGPARLVLDPFAQTADFYAANGYKLFSRTQVDIELAAGETATPEIVVAVAGAKPVRRTATVTGHVLDLASGAPIPGVSVFIGRSSDQSAADGSFRVRQIETGSRKLIAEHPDYLEYRRDLGALTPGIHEIEPILMQPAGTGNLEGEVVAADTGRPVAGARVVVGDRETETDMDGVFRLLALSAGDMAATVSKERYLPATTAIVVAEGETLQKRIVLEPVTTGRIAGEVRDAESGRALAGVTVEIGALALATDSMGRFETPDLPRGPITLLARHDSYHPVSHGAEVVPAETVEVVIALAPITTGDLRVRVRDDETGAPIEDATVRLRDRVARTDAAGEVSFAGIEAGHIVVSAEREGYFGGTIEVELPRASAVTAELRLAPVTTGDIVGRVVNASDGSPVQGATIRAPGASAKTDTDGHFRLAGLAAGPITLNATADLFEPAQLALRLGRNETVELRLEMTPITHGRIAGRVIDADTGRALPGARVTVGDLAAESETTGSFVLDRVPAGEMTLMAQFSGYVPGTKSVRLAPGATLDVIVELEPIRTGIISGRVVDAETGEPIAGALVSVGGRVSETDANGVYRIEGVDAGTAEIRVQYPGYRATAAAGEVPPGGTGKQDIVLSVRQETADEIDSALSQDGAIDLYGIYFDVNDDQFTPASLPTLRALKAFLDANPEQAFVLEGHTDSDGAEAYNQDLSERRAASVLRWLAENGVATDRITSVGLGETRPVASNATAAGKALNRRVVLRRGGN</sequence>
<keyword evidence="8" id="KW-1185">Reference proteome</keyword>
<evidence type="ECO:0000256" key="5">
    <source>
        <dbReference type="SAM" id="SignalP"/>
    </source>
</evidence>
<gene>
    <name evidence="7" type="ORF">LV82_01518</name>
</gene>
<evidence type="ECO:0000313" key="7">
    <source>
        <dbReference type="EMBL" id="PPB80786.1"/>
    </source>
</evidence>
<comment type="subcellular location">
    <subcellularLocation>
        <location evidence="1">Cell outer membrane</location>
    </subcellularLocation>
</comment>
<dbReference type="InterPro" id="IPR006665">
    <property type="entry name" value="OmpA-like"/>
</dbReference>
<reference evidence="7 8" key="1">
    <citation type="submission" date="2018-01" db="EMBL/GenBank/DDBJ databases">
        <title>Genomic Encyclopedia of Archaeal and Bacterial Type Strains, Phase II (KMG-II): from individual species to whole genera.</title>
        <authorList>
            <person name="Goeker M."/>
        </authorList>
    </citation>
    <scope>NUCLEOTIDE SEQUENCE [LARGE SCALE GENOMIC DNA]</scope>
    <source>
        <strain evidence="7 8">DSM 12048</strain>
    </source>
</reference>
<dbReference type="Proteomes" id="UP000239736">
    <property type="component" value="Unassembled WGS sequence"/>
</dbReference>
<dbReference type="EMBL" id="PRDS01000004">
    <property type="protein sequence ID" value="PPB80786.1"/>
    <property type="molecule type" value="Genomic_DNA"/>
</dbReference>
<dbReference type="OrthoDB" id="9792021at2"/>
<dbReference type="Gene3D" id="3.30.1330.60">
    <property type="entry name" value="OmpA-like domain"/>
    <property type="match status" value="1"/>
</dbReference>
<dbReference type="PROSITE" id="PS51123">
    <property type="entry name" value="OMPA_2"/>
    <property type="match status" value="1"/>
</dbReference>
<keyword evidence="5" id="KW-0732">Signal</keyword>
<dbReference type="SUPFAM" id="SSF49452">
    <property type="entry name" value="Starch-binding domain-like"/>
    <property type="match status" value="5"/>
</dbReference>
<dbReference type="GO" id="GO:0030246">
    <property type="term" value="F:carbohydrate binding"/>
    <property type="evidence" value="ECO:0007669"/>
    <property type="project" value="InterPro"/>
</dbReference>
<dbReference type="InterPro" id="IPR050330">
    <property type="entry name" value="Bact_OuterMem_StrucFunc"/>
</dbReference>
<feature type="domain" description="OmpA-like" evidence="6">
    <location>
        <begin position="889"/>
        <end position="1005"/>
    </location>
</feature>
<dbReference type="PRINTS" id="PR01021">
    <property type="entry name" value="OMPADOMAIN"/>
</dbReference>
<dbReference type="Pfam" id="PF00691">
    <property type="entry name" value="OmpA"/>
    <property type="match status" value="1"/>
</dbReference>
<dbReference type="PANTHER" id="PTHR30329">
    <property type="entry name" value="STATOR ELEMENT OF FLAGELLAR MOTOR COMPLEX"/>
    <property type="match status" value="1"/>
</dbReference>
<keyword evidence="2 4" id="KW-0472">Membrane</keyword>
<keyword evidence="7" id="KW-0121">Carboxypeptidase</keyword>
<dbReference type="Pfam" id="PF13620">
    <property type="entry name" value="CarboxypepD_reg"/>
    <property type="match status" value="8"/>
</dbReference>
<dbReference type="PANTHER" id="PTHR30329:SF21">
    <property type="entry name" value="LIPOPROTEIN YIAD-RELATED"/>
    <property type="match status" value="1"/>
</dbReference>
<evidence type="ECO:0000256" key="3">
    <source>
        <dbReference type="ARBA" id="ARBA00023237"/>
    </source>
</evidence>
<feature type="signal peptide" evidence="5">
    <location>
        <begin position="1"/>
        <end position="35"/>
    </location>
</feature>
<dbReference type="RefSeq" id="WP_104070466.1">
    <property type="nucleotide sequence ID" value="NZ_PRDS01000004.1"/>
</dbReference>
<comment type="caution">
    <text evidence="7">The sequence shown here is derived from an EMBL/GenBank/DDBJ whole genome shotgun (WGS) entry which is preliminary data.</text>
</comment>
<organism evidence="7 8">
    <name type="scientific">Albidovulum inexpectatum</name>
    <dbReference type="NCBI Taxonomy" id="196587"/>
    <lineage>
        <taxon>Bacteria</taxon>
        <taxon>Pseudomonadati</taxon>
        <taxon>Pseudomonadota</taxon>
        <taxon>Alphaproteobacteria</taxon>
        <taxon>Rhodobacterales</taxon>
        <taxon>Paracoccaceae</taxon>
        <taxon>Albidovulum</taxon>
    </lineage>
</organism>
<dbReference type="GO" id="GO:0004180">
    <property type="term" value="F:carboxypeptidase activity"/>
    <property type="evidence" value="ECO:0007669"/>
    <property type="project" value="UniProtKB-KW"/>
</dbReference>
<proteinExistence type="predicted"/>
<name>A0A2S5JGZ4_9RHOB</name>